<gene>
    <name evidence="8" type="ORF">OB955_16285</name>
    <name evidence="7" type="ORF">OB960_20575</name>
</gene>
<keyword evidence="9" id="KW-1185">Reference proteome</keyword>
<dbReference type="Pfam" id="PF00440">
    <property type="entry name" value="TetR_N"/>
    <property type="match status" value="1"/>
</dbReference>
<keyword evidence="2" id="KW-0805">Transcription regulation</keyword>
<dbReference type="AlphaFoldDB" id="A0AAP2Z1Z9"/>
<dbReference type="PROSITE" id="PS50977">
    <property type="entry name" value="HTH_TETR_2"/>
    <property type="match status" value="1"/>
</dbReference>
<dbReference type="InterPro" id="IPR009057">
    <property type="entry name" value="Homeodomain-like_sf"/>
</dbReference>
<feature type="domain" description="HTH tetR-type" evidence="6">
    <location>
        <begin position="4"/>
        <end position="64"/>
    </location>
</feature>
<evidence type="ECO:0000313" key="8">
    <source>
        <dbReference type="EMBL" id="MCU4974285.1"/>
    </source>
</evidence>
<sequence length="217" mass="24689">MTEPSVREAILTATYEALCEHGYTDLTAQAIADRTDKSKSHIFYHYDSVEDLVVDFIDFLLERFDEHAEEMRSRPPAERLAAFVDWFLYGPDDEEQVAFHTALLELRAQAPYNDRYREQLRKSDDYLRKTLEEILRAGQESGDFQDHDETKTAALLIAAFDGARVRQLTLARDEYLTEVRDATTDEILDGLLADGVAFPDEPRSAGTSIGTDPTCEE</sequence>
<dbReference type="EMBL" id="JAOPKB010000011">
    <property type="protein sequence ID" value="MCU4974285.1"/>
    <property type="molecule type" value="Genomic_DNA"/>
</dbReference>
<dbReference type="GO" id="GO:0000976">
    <property type="term" value="F:transcription cis-regulatory region binding"/>
    <property type="evidence" value="ECO:0007669"/>
    <property type="project" value="TreeGrafter"/>
</dbReference>
<keyword evidence="1" id="KW-0678">Repressor</keyword>
<dbReference type="InterPro" id="IPR050109">
    <property type="entry name" value="HTH-type_TetR-like_transc_reg"/>
</dbReference>
<evidence type="ECO:0000256" key="1">
    <source>
        <dbReference type="ARBA" id="ARBA00022491"/>
    </source>
</evidence>
<dbReference type="GO" id="GO:0003700">
    <property type="term" value="F:DNA-binding transcription factor activity"/>
    <property type="evidence" value="ECO:0007669"/>
    <property type="project" value="TreeGrafter"/>
</dbReference>
<accession>A0AAP2Z1Z9</accession>
<dbReference type="EMBL" id="JAOPKA010000018">
    <property type="protein sequence ID" value="MCU4743784.1"/>
    <property type="molecule type" value="Genomic_DNA"/>
</dbReference>
<dbReference type="Pfam" id="PF13977">
    <property type="entry name" value="TetR_C_6"/>
    <property type="match status" value="1"/>
</dbReference>
<dbReference type="SUPFAM" id="SSF46689">
    <property type="entry name" value="Homeodomain-like"/>
    <property type="match status" value="1"/>
</dbReference>
<proteinExistence type="predicted"/>
<keyword evidence="3 5" id="KW-0238">DNA-binding</keyword>
<dbReference type="PANTHER" id="PTHR30055">
    <property type="entry name" value="HTH-TYPE TRANSCRIPTIONAL REGULATOR RUTR"/>
    <property type="match status" value="1"/>
</dbReference>
<keyword evidence="4" id="KW-0804">Transcription</keyword>
<comment type="caution">
    <text evidence="7">The sequence shown here is derived from an EMBL/GenBank/DDBJ whole genome shotgun (WGS) entry which is preliminary data.</text>
</comment>
<evidence type="ECO:0000259" key="6">
    <source>
        <dbReference type="PROSITE" id="PS50977"/>
    </source>
</evidence>
<dbReference type="RefSeq" id="WP_338005596.1">
    <property type="nucleotide sequence ID" value="NZ_JAOPKA010000018.1"/>
</dbReference>
<dbReference type="Gene3D" id="1.10.357.10">
    <property type="entry name" value="Tetracycline Repressor, domain 2"/>
    <property type="match status" value="1"/>
</dbReference>
<dbReference type="SUPFAM" id="SSF48498">
    <property type="entry name" value="Tetracyclin repressor-like, C-terminal domain"/>
    <property type="match status" value="1"/>
</dbReference>
<reference evidence="7 9" key="1">
    <citation type="submission" date="2022-09" db="EMBL/GenBank/DDBJ databases">
        <title>Enrichment on poylsaccharides allowed isolation of novel metabolic and taxonomic groups of Haloarchaea.</title>
        <authorList>
            <person name="Sorokin D.Y."/>
            <person name="Elcheninov A.G."/>
            <person name="Khizhniak T.V."/>
            <person name="Kolganova T.V."/>
            <person name="Kublanov I.V."/>
        </authorList>
    </citation>
    <scope>NUCLEOTIDE SEQUENCE</scope>
    <source>
        <strain evidence="8 9">AArc-m2/3/4</strain>
        <strain evidence="7">AArc-xg1-1</strain>
    </source>
</reference>
<dbReference type="InterPro" id="IPR036271">
    <property type="entry name" value="Tet_transcr_reg_TetR-rel_C_sf"/>
</dbReference>
<name>A0AAP2Z1Z9_9EURY</name>
<evidence type="ECO:0000256" key="3">
    <source>
        <dbReference type="ARBA" id="ARBA00023125"/>
    </source>
</evidence>
<evidence type="ECO:0000256" key="5">
    <source>
        <dbReference type="PROSITE-ProRule" id="PRU00335"/>
    </source>
</evidence>
<evidence type="ECO:0000313" key="9">
    <source>
        <dbReference type="Proteomes" id="UP001320972"/>
    </source>
</evidence>
<organism evidence="7 10">
    <name type="scientific">Natronoglomus mannanivorans</name>
    <dbReference type="NCBI Taxonomy" id="2979990"/>
    <lineage>
        <taxon>Archaea</taxon>
        <taxon>Methanobacteriati</taxon>
        <taxon>Methanobacteriota</taxon>
        <taxon>Stenosarchaea group</taxon>
        <taxon>Halobacteria</taxon>
        <taxon>Halobacteriales</taxon>
        <taxon>Natrialbaceae</taxon>
        <taxon>Natronoglomus</taxon>
    </lineage>
</organism>
<evidence type="ECO:0000313" key="7">
    <source>
        <dbReference type="EMBL" id="MCU4743784.1"/>
    </source>
</evidence>
<dbReference type="InterPro" id="IPR001647">
    <property type="entry name" value="HTH_TetR"/>
</dbReference>
<evidence type="ECO:0000256" key="2">
    <source>
        <dbReference type="ARBA" id="ARBA00023015"/>
    </source>
</evidence>
<dbReference type="Proteomes" id="UP001320972">
    <property type="component" value="Unassembled WGS sequence"/>
</dbReference>
<protein>
    <submittedName>
        <fullName evidence="7">TetR family transcriptional regulator</fullName>
    </submittedName>
</protein>
<dbReference type="Proteomes" id="UP001321018">
    <property type="component" value="Unassembled WGS sequence"/>
</dbReference>
<dbReference type="InterPro" id="IPR039538">
    <property type="entry name" value="BetI_C"/>
</dbReference>
<evidence type="ECO:0000313" key="10">
    <source>
        <dbReference type="Proteomes" id="UP001321018"/>
    </source>
</evidence>
<dbReference type="PANTHER" id="PTHR30055:SF234">
    <property type="entry name" value="HTH-TYPE TRANSCRIPTIONAL REGULATOR BETI"/>
    <property type="match status" value="1"/>
</dbReference>
<feature type="DNA-binding region" description="H-T-H motif" evidence="5">
    <location>
        <begin position="27"/>
        <end position="46"/>
    </location>
</feature>
<evidence type="ECO:0000256" key="4">
    <source>
        <dbReference type="ARBA" id="ARBA00023163"/>
    </source>
</evidence>